<comment type="caution">
    <text evidence="1">The sequence shown here is derived from an EMBL/GenBank/DDBJ whole genome shotgun (WGS) entry which is preliminary data.</text>
</comment>
<name>A0ABQ2WI73_9ALTE</name>
<keyword evidence="2" id="KW-1185">Reference proteome</keyword>
<evidence type="ECO:0000313" key="2">
    <source>
        <dbReference type="Proteomes" id="UP000634667"/>
    </source>
</evidence>
<protein>
    <recommendedName>
        <fullName evidence="3">Transcriptional regulator</fullName>
    </recommendedName>
</protein>
<sequence>MSRPPIANDQELEEVLSAIELLLEAEPGTPEDDELQALSKLVDEYEDIHYPMG</sequence>
<dbReference type="RefSeq" id="WP_189481568.1">
    <property type="nucleotide sequence ID" value="NZ_BMYR01000004.1"/>
</dbReference>
<organism evidence="1 2">
    <name type="scientific">Alishewanella tabrizica</name>
    <dbReference type="NCBI Taxonomy" id="671278"/>
    <lineage>
        <taxon>Bacteria</taxon>
        <taxon>Pseudomonadati</taxon>
        <taxon>Pseudomonadota</taxon>
        <taxon>Gammaproteobacteria</taxon>
        <taxon>Alteromonadales</taxon>
        <taxon>Alteromonadaceae</taxon>
        <taxon>Alishewanella</taxon>
    </lineage>
</organism>
<evidence type="ECO:0000313" key="1">
    <source>
        <dbReference type="EMBL" id="GGW57715.1"/>
    </source>
</evidence>
<dbReference type="Proteomes" id="UP000634667">
    <property type="component" value="Unassembled WGS sequence"/>
</dbReference>
<reference evidence="2" key="1">
    <citation type="journal article" date="2019" name="Int. J. Syst. Evol. Microbiol.">
        <title>The Global Catalogue of Microorganisms (GCM) 10K type strain sequencing project: providing services to taxonomists for standard genome sequencing and annotation.</title>
        <authorList>
            <consortium name="The Broad Institute Genomics Platform"/>
            <consortium name="The Broad Institute Genome Sequencing Center for Infectious Disease"/>
            <person name="Wu L."/>
            <person name="Ma J."/>
        </authorList>
    </citation>
    <scope>NUCLEOTIDE SEQUENCE [LARGE SCALE GENOMIC DNA]</scope>
    <source>
        <strain evidence="2">KCTC 23723</strain>
    </source>
</reference>
<gene>
    <name evidence="1" type="ORF">GCM10008111_12270</name>
</gene>
<proteinExistence type="predicted"/>
<evidence type="ECO:0008006" key="3">
    <source>
        <dbReference type="Google" id="ProtNLM"/>
    </source>
</evidence>
<accession>A0ABQ2WI73</accession>
<dbReference type="EMBL" id="BMYR01000004">
    <property type="protein sequence ID" value="GGW57715.1"/>
    <property type="molecule type" value="Genomic_DNA"/>
</dbReference>